<reference evidence="2" key="1">
    <citation type="journal article" date="2019" name="Int. J. Syst. Evol. Microbiol.">
        <title>The Global Catalogue of Microorganisms (GCM) 10K type strain sequencing project: providing services to taxonomists for standard genome sequencing and annotation.</title>
        <authorList>
            <consortium name="The Broad Institute Genomics Platform"/>
            <consortium name="The Broad Institute Genome Sequencing Center for Infectious Disease"/>
            <person name="Wu L."/>
            <person name="Ma J."/>
        </authorList>
    </citation>
    <scope>NUCLEOTIDE SEQUENCE [LARGE SCALE GENOMIC DNA]</scope>
    <source>
        <strain evidence="2">JCM 11496</strain>
    </source>
</reference>
<accession>A0ABW4Q3Q6</accession>
<organism evidence="1 2">
    <name type="scientific">Arthrobacter flavus</name>
    <dbReference type="NCBI Taxonomy" id="95172"/>
    <lineage>
        <taxon>Bacteria</taxon>
        <taxon>Bacillati</taxon>
        <taxon>Actinomycetota</taxon>
        <taxon>Actinomycetes</taxon>
        <taxon>Micrococcales</taxon>
        <taxon>Micrococcaceae</taxon>
        <taxon>Arthrobacter</taxon>
    </lineage>
</organism>
<name>A0ABW4Q3Q6_9MICC</name>
<sequence>MRPAVGALLQDIAGKRLVLTPFGDAWTFSTRMGKKSVLPGLEEVAAEIVSGPLDWQAVTALTGEAVSGVAPELACPSAPVLERIATSPLPTHDSLSATTPELTPGQFTAALLVRAANAHI</sequence>
<proteinExistence type="predicted"/>
<gene>
    <name evidence="1" type="ORF">ACFSFX_05060</name>
</gene>
<evidence type="ECO:0000313" key="1">
    <source>
        <dbReference type="EMBL" id="MFD1845962.1"/>
    </source>
</evidence>
<comment type="caution">
    <text evidence="1">The sequence shown here is derived from an EMBL/GenBank/DDBJ whole genome shotgun (WGS) entry which is preliminary data.</text>
</comment>
<dbReference type="EMBL" id="JBHUGA010000011">
    <property type="protein sequence ID" value="MFD1845962.1"/>
    <property type="molecule type" value="Genomic_DNA"/>
</dbReference>
<dbReference type="Proteomes" id="UP001597307">
    <property type="component" value="Unassembled WGS sequence"/>
</dbReference>
<dbReference type="RefSeq" id="WP_343880432.1">
    <property type="nucleotide sequence ID" value="NZ_BAAAIJ010000047.1"/>
</dbReference>
<protein>
    <submittedName>
        <fullName evidence="1">Uncharacterized protein</fullName>
    </submittedName>
</protein>
<keyword evidence="2" id="KW-1185">Reference proteome</keyword>
<evidence type="ECO:0000313" key="2">
    <source>
        <dbReference type="Proteomes" id="UP001597307"/>
    </source>
</evidence>